<dbReference type="CDD" id="cd03064">
    <property type="entry name" value="TRX_Fd_NuoE"/>
    <property type="match status" value="1"/>
</dbReference>
<feature type="binding site" evidence="7">
    <location>
        <position position="131"/>
    </location>
    <ligand>
        <name>[2Fe-2S] cluster</name>
        <dbReference type="ChEBI" id="CHEBI:190135"/>
    </ligand>
</feature>
<feature type="binding site" evidence="7">
    <location>
        <position position="90"/>
    </location>
    <ligand>
        <name>[2Fe-2S] cluster</name>
        <dbReference type="ChEBI" id="CHEBI:190135"/>
    </ligand>
</feature>
<keyword evidence="4 7" id="KW-0408">Iron</keyword>
<dbReference type="InterPro" id="IPR002023">
    <property type="entry name" value="NuoE-like"/>
</dbReference>
<name>A0A267MCF9_9FIRM</name>
<dbReference type="InterPro" id="IPR028431">
    <property type="entry name" value="NADP_DH_HndA-like"/>
</dbReference>
<dbReference type="RefSeq" id="WP_095135995.1">
    <property type="nucleotide sequence ID" value="NZ_NIBG01000034.1"/>
</dbReference>
<keyword evidence="2 7" id="KW-0001">2Fe-2S</keyword>
<dbReference type="SUPFAM" id="SSF52833">
    <property type="entry name" value="Thioredoxin-like"/>
    <property type="match status" value="1"/>
</dbReference>
<dbReference type="Gene3D" id="3.40.30.10">
    <property type="entry name" value="Glutaredoxin"/>
    <property type="match status" value="1"/>
</dbReference>
<comment type="cofactor">
    <cofactor evidence="6">
        <name>[2Fe-2S] cluster</name>
        <dbReference type="ChEBI" id="CHEBI:190135"/>
    </cofactor>
</comment>
<comment type="cofactor">
    <cofactor evidence="7">
        <name>[2Fe-2S] cluster</name>
        <dbReference type="ChEBI" id="CHEBI:190135"/>
    </cofactor>
    <text evidence="7">Binds 1 [2Fe-2S] cluster.</text>
</comment>
<feature type="binding site" evidence="7">
    <location>
        <position position="135"/>
    </location>
    <ligand>
        <name>[2Fe-2S] cluster</name>
        <dbReference type="ChEBI" id="CHEBI:190135"/>
    </ligand>
</feature>
<sequence length="164" mass="18741">MKEDKNLHDYEFTNDQYSQLDEIIDKYGKSQKNLIPMLEKIQQILGFIPISIQERIAQKTGISENDIYGVVSFYSYFTMKPRARHRIQLCLGTACYVKGGKEIAETIESMLNIKQGESTPDGRFTYEEARCFGTCGLAPVMSIDGNVYGKVKVEDLEEILSQYK</sequence>
<dbReference type="Proteomes" id="UP000216024">
    <property type="component" value="Unassembled WGS sequence"/>
</dbReference>
<evidence type="ECO:0000313" key="8">
    <source>
        <dbReference type="EMBL" id="PAB56503.1"/>
    </source>
</evidence>
<evidence type="ECO:0000256" key="3">
    <source>
        <dbReference type="ARBA" id="ARBA00022723"/>
    </source>
</evidence>
<dbReference type="AlphaFoldDB" id="A0A267MCF9"/>
<dbReference type="EMBL" id="NIBG01000034">
    <property type="protein sequence ID" value="PAB56503.1"/>
    <property type="molecule type" value="Genomic_DNA"/>
</dbReference>
<evidence type="ECO:0000256" key="4">
    <source>
        <dbReference type="ARBA" id="ARBA00023004"/>
    </source>
</evidence>
<dbReference type="InterPro" id="IPR036249">
    <property type="entry name" value="Thioredoxin-like_sf"/>
</dbReference>
<evidence type="ECO:0000256" key="7">
    <source>
        <dbReference type="PIRSR" id="PIRSR000216-1"/>
    </source>
</evidence>
<evidence type="ECO:0000256" key="1">
    <source>
        <dbReference type="ARBA" id="ARBA00010643"/>
    </source>
</evidence>
<dbReference type="PANTHER" id="PTHR43342">
    <property type="entry name" value="NADH-QUINONE OXIDOREDUCTASE, E SUBUNIT"/>
    <property type="match status" value="1"/>
</dbReference>
<feature type="binding site" evidence="7">
    <location>
        <position position="95"/>
    </location>
    <ligand>
        <name>[2Fe-2S] cluster</name>
        <dbReference type="ChEBI" id="CHEBI:190135"/>
    </ligand>
</feature>
<evidence type="ECO:0000256" key="5">
    <source>
        <dbReference type="ARBA" id="ARBA00023014"/>
    </source>
</evidence>
<comment type="caution">
    <text evidence="8">The sequence shown here is derived from an EMBL/GenBank/DDBJ whole genome shotgun (WGS) entry which is preliminary data.</text>
</comment>
<keyword evidence="3 7" id="KW-0479">Metal-binding</keyword>
<keyword evidence="5 7" id="KW-0411">Iron-sulfur</keyword>
<dbReference type="Pfam" id="PF01257">
    <property type="entry name" value="2Fe-2S_thioredx"/>
    <property type="match status" value="1"/>
</dbReference>
<dbReference type="Gene3D" id="1.10.10.1590">
    <property type="entry name" value="NADH-quinone oxidoreductase subunit E"/>
    <property type="match status" value="1"/>
</dbReference>
<dbReference type="PANTHER" id="PTHR43342:SF2">
    <property type="entry name" value="POTENTIAL NAD-REDUCING HYDROGENASE SUBUNIT"/>
    <property type="match status" value="1"/>
</dbReference>
<reference evidence="8 9" key="1">
    <citation type="submission" date="2017-06" db="EMBL/GenBank/DDBJ databases">
        <title>Draft genome sequence of anaerobic fermentative bacterium Anaeromicrobium sediminis DY2726D isolated from West Pacific Ocean sediments.</title>
        <authorList>
            <person name="Zeng X."/>
        </authorList>
    </citation>
    <scope>NUCLEOTIDE SEQUENCE [LARGE SCALE GENOMIC DNA]</scope>
    <source>
        <strain evidence="8 9">DY2726D</strain>
    </source>
</reference>
<evidence type="ECO:0000256" key="6">
    <source>
        <dbReference type="ARBA" id="ARBA00034078"/>
    </source>
</evidence>
<protein>
    <submittedName>
        <fullName evidence="8">NAD(P)H-dependent oxidoreductase subunit E</fullName>
    </submittedName>
</protein>
<evidence type="ECO:0000256" key="2">
    <source>
        <dbReference type="ARBA" id="ARBA00022714"/>
    </source>
</evidence>
<dbReference type="GO" id="GO:0051537">
    <property type="term" value="F:2 iron, 2 sulfur cluster binding"/>
    <property type="evidence" value="ECO:0007669"/>
    <property type="project" value="UniProtKB-KW"/>
</dbReference>
<proteinExistence type="inferred from homology"/>
<gene>
    <name evidence="8" type="ORF">CCE28_20755</name>
</gene>
<dbReference type="GO" id="GO:0046872">
    <property type="term" value="F:metal ion binding"/>
    <property type="evidence" value="ECO:0007669"/>
    <property type="project" value="UniProtKB-KW"/>
</dbReference>
<comment type="similarity">
    <text evidence="1">Belongs to the complex I 24 kDa subunit family.</text>
</comment>
<dbReference type="GO" id="GO:0016491">
    <property type="term" value="F:oxidoreductase activity"/>
    <property type="evidence" value="ECO:0007669"/>
    <property type="project" value="InterPro"/>
</dbReference>
<accession>A0A267MCF9</accession>
<evidence type="ECO:0000313" key="9">
    <source>
        <dbReference type="Proteomes" id="UP000216024"/>
    </source>
</evidence>
<keyword evidence="9" id="KW-1185">Reference proteome</keyword>
<dbReference type="InterPro" id="IPR042128">
    <property type="entry name" value="NuoE_dom"/>
</dbReference>
<dbReference type="InterPro" id="IPR041921">
    <property type="entry name" value="NuoE_N"/>
</dbReference>
<dbReference type="PIRSF" id="PIRSF000216">
    <property type="entry name" value="NADH_DH_24kDa"/>
    <property type="match status" value="1"/>
</dbReference>
<dbReference type="OrthoDB" id="9807941at2"/>
<organism evidence="8 9">
    <name type="scientific">Anaeromicrobium sediminis</name>
    <dbReference type="NCBI Taxonomy" id="1478221"/>
    <lineage>
        <taxon>Bacteria</taxon>
        <taxon>Bacillati</taxon>
        <taxon>Bacillota</taxon>
        <taxon>Clostridia</taxon>
        <taxon>Peptostreptococcales</taxon>
        <taxon>Thermotaleaceae</taxon>
        <taxon>Anaeromicrobium</taxon>
    </lineage>
</organism>